<reference evidence="1 2" key="1">
    <citation type="submission" date="2019-01" db="EMBL/GenBank/DDBJ databases">
        <title>Nuclear Genome Assembly of the Microalgal Biofuel strain Nannochloropsis salina CCMP1776.</title>
        <authorList>
            <person name="Hovde B."/>
        </authorList>
    </citation>
    <scope>NUCLEOTIDE SEQUENCE [LARGE SCALE GENOMIC DNA]</scope>
    <source>
        <strain evidence="1 2">CCMP1776</strain>
    </source>
</reference>
<gene>
    <name evidence="1" type="ORF">NSK_007603</name>
</gene>
<keyword evidence="2" id="KW-1185">Reference proteome</keyword>
<organism evidence="1 2">
    <name type="scientific">Nannochloropsis salina CCMP1776</name>
    <dbReference type="NCBI Taxonomy" id="1027361"/>
    <lineage>
        <taxon>Eukaryota</taxon>
        <taxon>Sar</taxon>
        <taxon>Stramenopiles</taxon>
        <taxon>Ochrophyta</taxon>
        <taxon>Eustigmatophyceae</taxon>
        <taxon>Eustigmatales</taxon>
        <taxon>Monodopsidaceae</taxon>
        <taxon>Microchloropsis</taxon>
        <taxon>Microchloropsis salina</taxon>
    </lineage>
</organism>
<protein>
    <submittedName>
        <fullName evidence="1">Uncharacterized protein</fullName>
    </submittedName>
</protein>
<comment type="caution">
    <text evidence="1">The sequence shown here is derived from an EMBL/GenBank/DDBJ whole genome shotgun (WGS) entry which is preliminary data.</text>
</comment>
<dbReference type="Proteomes" id="UP000355283">
    <property type="component" value="Unassembled WGS sequence"/>
</dbReference>
<evidence type="ECO:0000313" key="2">
    <source>
        <dbReference type="Proteomes" id="UP000355283"/>
    </source>
</evidence>
<name>A0A4D9CPA3_9STRA</name>
<dbReference type="OrthoDB" id="185585at2759"/>
<dbReference type="EMBL" id="SDOX01000145">
    <property type="protein sequence ID" value="TFJ80960.1"/>
    <property type="molecule type" value="Genomic_DNA"/>
</dbReference>
<proteinExistence type="predicted"/>
<dbReference type="AlphaFoldDB" id="A0A4D9CPA3"/>
<sequence length="309" mass="34439">MLALATVGSAFIFPASRPGTRLVAEPLTKLNVVVSETTREGVPMPEPNLKPATDNLFVYLWIDHLGNRVYRATSNIGASPRRIQLWNPLASDADQAYPETGVSTAPSFTKYEVLGDDNLDAWVESGFGEFDDVEPSPVAYTIEGAEEGGARGEMEGEGQREEAKELTSEEIEASINAYNEYYPPASFDAMVKAMQASWRTIILSRGKQGAKAMREFYRDLHKAQPELEQKVWIMETHATRSPVPEDPDTYNHWMSDEDILKMARVATDGHDDVVEFSGLEFEDSTDGIKGEDWVTIPPPLSWFKDEAKK</sequence>
<evidence type="ECO:0000313" key="1">
    <source>
        <dbReference type="EMBL" id="TFJ80960.1"/>
    </source>
</evidence>
<accession>A0A4D9CPA3</accession>